<protein>
    <recommendedName>
        <fullName evidence="3 9">DNA repair protein RecN</fullName>
    </recommendedName>
    <alternativeName>
        <fullName evidence="8 9">Recombination protein N</fullName>
    </alternativeName>
</protein>
<dbReference type="PANTHER" id="PTHR11059">
    <property type="entry name" value="DNA REPAIR PROTEIN RECN"/>
    <property type="match status" value="1"/>
</dbReference>
<evidence type="ECO:0000313" key="13">
    <source>
        <dbReference type="Proteomes" id="UP001056588"/>
    </source>
</evidence>
<dbReference type="SUPFAM" id="SSF52540">
    <property type="entry name" value="P-loop containing nucleoside triphosphate hydrolases"/>
    <property type="match status" value="2"/>
</dbReference>
<feature type="domain" description="RecF/RecN/SMC N-terminal" evidence="11">
    <location>
        <begin position="1"/>
        <end position="508"/>
    </location>
</feature>
<dbReference type="PIRSF" id="PIRSF003128">
    <property type="entry name" value="RecN"/>
    <property type="match status" value="1"/>
</dbReference>
<dbReference type="InterPro" id="IPR027417">
    <property type="entry name" value="P-loop_NTPase"/>
</dbReference>
<keyword evidence="10" id="KW-0175">Coiled coil</keyword>
<accession>A0ABY4Q9P0</accession>
<keyword evidence="5 9" id="KW-0227">DNA damage</keyword>
<comment type="similarity">
    <text evidence="2 9">Belongs to the RecN family.</text>
</comment>
<evidence type="ECO:0000313" key="12">
    <source>
        <dbReference type="EMBL" id="UQW80349.1"/>
    </source>
</evidence>
<name>A0ABY4Q9P0_9STAP</name>
<dbReference type="Pfam" id="PF02463">
    <property type="entry name" value="SMC_N"/>
    <property type="match status" value="1"/>
</dbReference>
<organism evidence="12 13">
    <name type="scientific">Staphylococcus edaphicus</name>
    <dbReference type="NCBI Taxonomy" id="1955013"/>
    <lineage>
        <taxon>Bacteria</taxon>
        <taxon>Bacillati</taxon>
        <taxon>Bacillota</taxon>
        <taxon>Bacilli</taxon>
        <taxon>Bacillales</taxon>
        <taxon>Staphylococcaceae</taxon>
        <taxon>Staphylococcus</taxon>
    </lineage>
</organism>
<keyword evidence="6" id="KW-0067">ATP-binding</keyword>
<dbReference type="Gene3D" id="3.40.50.300">
    <property type="entry name" value="P-loop containing nucleotide triphosphate hydrolases"/>
    <property type="match status" value="2"/>
</dbReference>
<evidence type="ECO:0000256" key="4">
    <source>
        <dbReference type="ARBA" id="ARBA00022741"/>
    </source>
</evidence>
<evidence type="ECO:0000256" key="7">
    <source>
        <dbReference type="ARBA" id="ARBA00023204"/>
    </source>
</evidence>
<keyword evidence="4" id="KW-0547">Nucleotide-binding</keyword>
<dbReference type="RefSeq" id="WP_249740064.1">
    <property type="nucleotide sequence ID" value="NZ_CP093217.1"/>
</dbReference>
<feature type="coiled-coil region" evidence="10">
    <location>
        <begin position="300"/>
        <end position="358"/>
    </location>
</feature>
<reference evidence="12" key="1">
    <citation type="submission" date="2022-03" db="EMBL/GenBank/DDBJ databases">
        <title>Complete Genome Sequence of Staphylococcus edaphicus strain CCM 8731.</title>
        <authorList>
            <person name="Rimmer C.O."/>
            <person name="Thomas J.C."/>
        </authorList>
    </citation>
    <scope>NUCLEOTIDE SEQUENCE</scope>
    <source>
        <strain evidence="12">CCM 8731</strain>
    </source>
</reference>
<evidence type="ECO:0000256" key="3">
    <source>
        <dbReference type="ARBA" id="ARBA00021315"/>
    </source>
</evidence>
<keyword evidence="7 9" id="KW-0234">DNA repair</keyword>
<evidence type="ECO:0000256" key="2">
    <source>
        <dbReference type="ARBA" id="ARBA00009441"/>
    </source>
</evidence>
<evidence type="ECO:0000256" key="5">
    <source>
        <dbReference type="ARBA" id="ARBA00022763"/>
    </source>
</evidence>
<dbReference type="InterPro" id="IPR004604">
    <property type="entry name" value="DNA_recomb/repair_RecN"/>
</dbReference>
<dbReference type="EMBL" id="CP093217">
    <property type="protein sequence ID" value="UQW80349.1"/>
    <property type="molecule type" value="Genomic_DNA"/>
</dbReference>
<dbReference type="InterPro" id="IPR003395">
    <property type="entry name" value="RecF/RecN/SMC_N"/>
</dbReference>
<dbReference type="PANTHER" id="PTHR11059:SF0">
    <property type="entry name" value="DNA REPAIR PROTEIN RECN"/>
    <property type="match status" value="1"/>
</dbReference>
<sequence length="560" mass="64180">MLQTLSIKQFAIIDELEVHFGDGLTVLSGETGAGKSIIIDAIGQLIGMRASSNYVRHGEKKAIIEGIFDIDESKEAISILEALDIDIDEDFLLVKREIFSTGKSLCRVNNQIVTLQDLRKIMQELLDIHGQHETQTLLKQRYHLQLLDNYAEDKYKDLLDKYISTFDQYHAKKKELEALESADQALLQRLDLLKFQYEELQEAHLVEGEVKQLETDIKRIQNSENLSLALNNAHLTLTDEHAITDRLYELSNQLQAINQILPEKYDSLKEEVDQFYYTLEDAKHQLYDELTNTEFDEQYLNELESRMNVLNDLKRKYGKDVNELMIYQSKLASEIDKIENYEESTSQLRQEIESLYDEVIHLGKQLSKERRDVAQTLRAHIVEEIQNLQMKDANLEISFKPLDTPNREGVEFVEFLISPNKGEPLKSLNKIASGGELSRIMLALKSIFVKTRGQTAILFDEVDSGVSGQAAQKMAEKMKDLATYIQVICISHLPQVATMSDHHLFISKNTSEDRTTTHVQALSGEERVTEIARMISGASVTELTRLNAKEMIEQNQRLRK</sequence>
<dbReference type="NCBIfam" id="TIGR00634">
    <property type="entry name" value="recN"/>
    <property type="match status" value="1"/>
</dbReference>
<proteinExistence type="inferred from homology"/>
<dbReference type="CDD" id="cd03241">
    <property type="entry name" value="ABC_RecN"/>
    <property type="match status" value="2"/>
</dbReference>
<evidence type="ECO:0000256" key="6">
    <source>
        <dbReference type="ARBA" id="ARBA00022840"/>
    </source>
</evidence>
<comment type="function">
    <text evidence="1 9">May be involved in recombinational repair of damaged DNA.</text>
</comment>
<evidence type="ECO:0000256" key="9">
    <source>
        <dbReference type="PIRNR" id="PIRNR003128"/>
    </source>
</evidence>
<evidence type="ECO:0000256" key="8">
    <source>
        <dbReference type="ARBA" id="ARBA00033408"/>
    </source>
</evidence>
<evidence type="ECO:0000259" key="11">
    <source>
        <dbReference type="Pfam" id="PF02463"/>
    </source>
</evidence>
<gene>
    <name evidence="12" type="primary">recN</name>
    <name evidence="12" type="ORF">MNY58_06930</name>
</gene>
<dbReference type="Proteomes" id="UP001056588">
    <property type="component" value="Chromosome"/>
</dbReference>
<evidence type="ECO:0000256" key="1">
    <source>
        <dbReference type="ARBA" id="ARBA00003618"/>
    </source>
</evidence>
<keyword evidence="13" id="KW-1185">Reference proteome</keyword>
<evidence type="ECO:0000256" key="10">
    <source>
        <dbReference type="SAM" id="Coils"/>
    </source>
</evidence>